<name>A0A565BST6_9BRAS</name>
<protein>
    <recommendedName>
        <fullName evidence="4">Mediator complex subunit 15 KIX domain-containing protein</fullName>
    </recommendedName>
</protein>
<comment type="subcellular location">
    <subcellularLocation>
        <location evidence="1">Nucleus</location>
    </subcellularLocation>
</comment>
<evidence type="ECO:0000256" key="2">
    <source>
        <dbReference type="ARBA" id="ARBA00023242"/>
    </source>
</evidence>
<evidence type="ECO:0000256" key="1">
    <source>
        <dbReference type="ARBA" id="ARBA00004123"/>
    </source>
</evidence>
<evidence type="ECO:0000313" key="5">
    <source>
        <dbReference type="EMBL" id="VVB04448.1"/>
    </source>
</evidence>
<feature type="region of interest" description="Disordered" evidence="3">
    <location>
        <begin position="97"/>
        <end position="157"/>
    </location>
</feature>
<dbReference type="Pfam" id="PF16987">
    <property type="entry name" value="KIX_2"/>
    <property type="match status" value="1"/>
</dbReference>
<feature type="domain" description="Mediator complex subunit 15 KIX" evidence="4">
    <location>
        <begin position="22"/>
        <end position="98"/>
    </location>
</feature>
<feature type="compositionally biased region" description="Polar residues" evidence="3">
    <location>
        <begin position="191"/>
        <end position="200"/>
    </location>
</feature>
<feature type="compositionally biased region" description="Polar residues" evidence="3">
    <location>
        <begin position="109"/>
        <end position="157"/>
    </location>
</feature>
<feature type="compositionally biased region" description="Low complexity" evidence="3">
    <location>
        <begin position="286"/>
        <end position="303"/>
    </location>
</feature>
<keyword evidence="2" id="KW-0539">Nucleus</keyword>
<dbReference type="PANTHER" id="PTHR33137:SF16">
    <property type="entry name" value="MEDIATOR OF RNA POLYMERASE II TRANSCRIPTION SUBUNIT 15C-RELATED"/>
    <property type="match status" value="1"/>
</dbReference>
<dbReference type="GO" id="GO:0003713">
    <property type="term" value="F:transcription coactivator activity"/>
    <property type="evidence" value="ECO:0007669"/>
    <property type="project" value="InterPro"/>
</dbReference>
<dbReference type="Proteomes" id="UP000489600">
    <property type="component" value="Unassembled WGS sequence"/>
</dbReference>
<dbReference type="InterPro" id="IPR036546">
    <property type="entry name" value="MED15_KIX"/>
</dbReference>
<dbReference type="Gene3D" id="1.10.246.20">
    <property type="entry name" value="Coactivator CBP, KIX domain"/>
    <property type="match status" value="1"/>
</dbReference>
<reference evidence="5" key="1">
    <citation type="submission" date="2019-07" db="EMBL/GenBank/DDBJ databases">
        <authorList>
            <person name="Dittberner H."/>
        </authorList>
    </citation>
    <scope>NUCLEOTIDE SEQUENCE [LARGE SCALE GENOMIC DNA]</scope>
</reference>
<feature type="compositionally biased region" description="Polar residues" evidence="3">
    <location>
        <begin position="492"/>
        <end position="501"/>
    </location>
</feature>
<dbReference type="EMBL" id="CABITT030000005">
    <property type="protein sequence ID" value="VVB04448.1"/>
    <property type="molecule type" value="Genomic_DNA"/>
</dbReference>
<dbReference type="GO" id="GO:0031490">
    <property type="term" value="F:chromatin DNA binding"/>
    <property type="evidence" value="ECO:0007669"/>
    <property type="project" value="InterPro"/>
</dbReference>
<dbReference type="GO" id="GO:0005634">
    <property type="term" value="C:nucleus"/>
    <property type="evidence" value="ECO:0007669"/>
    <property type="project" value="UniProtKB-SubCell"/>
</dbReference>
<dbReference type="InterPro" id="IPR044661">
    <property type="entry name" value="MED15a/b/c-like"/>
</dbReference>
<keyword evidence="6" id="KW-1185">Reference proteome</keyword>
<gene>
    <name evidence="5" type="ORF">ANE_LOCUS14892</name>
</gene>
<accession>A0A565BST6</accession>
<proteinExistence type="predicted"/>
<feature type="region of interest" description="Disordered" evidence="3">
    <location>
        <begin position="492"/>
        <end position="526"/>
    </location>
</feature>
<dbReference type="InterPro" id="IPR036529">
    <property type="entry name" value="KIX_dom_sf"/>
</dbReference>
<feature type="region of interest" description="Disordered" evidence="3">
    <location>
        <begin position="286"/>
        <end position="306"/>
    </location>
</feature>
<feature type="compositionally biased region" description="Low complexity" evidence="3">
    <location>
        <begin position="97"/>
        <end position="108"/>
    </location>
</feature>
<feature type="region of interest" description="Disordered" evidence="3">
    <location>
        <begin position="327"/>
        <end position="350"/>
    </location>
</feature>
<dbReference type="OrthoDB" id="1896842at2759"/>
<dbReference type="AlphaFoldDB" id="A0A565BST6"/>
<comment type="caution">
    <text evidence="5">The sequence shown here is derived from an EMBL/GenBank/DDBJ whole genome shotgun (WGS) entry which is preliminary data.</text>
</comment>
<feature type="compositionally biased region" description="Low complexity" evidence="3">
    <location>
        <begin position="502"/>
        <end position="516"/>
    </location>
</feature>
<sequence>MEGNTYWKPNEQGGDSLVNNANDWKSHQEHDIRKKVLSKIVENLKRYFPNHSQYEINLCAAKFEDKSYGMSKDKNDYLRTIMDKMRNLERRFRNMQSNNVQSGSSVNGTNTPDPASQVLNQQQSLPTSLPYTQTPTSQQWLPQNIPSNLNIPESSGLPTQIDVLSQEQRQQEQEQLISQLMNGPDTHQNHHLTTQQNNGDQHGAFRVSSSSEHNNLASFRAQQSNNLPDMHQQRLRSHGNNASAFPSQQQQNILGCQSGNFNVPGTSLLGTQGQEVGQSQSMMLQQYQPQHPLQQPQSRSLQQNLDSVHNDTQRFQAADSLHQTQNIPDQQNQPYQLQRTPPASQDSTSLTVNASGYDWQEETYQKIKALKNMYLPVLSTMLQKVVDKLREIDSLPPQKMLYEPTEKLRVGKSTLEQVIVFLNVHRSSISEKHRDRFSIYEDHVLRLTKSQFGPRKPMQQQQGIVPPSQLHQAALQSHQVHVSQSLDNNQMNSQLIPRNQNGASSSLSGLTTSQTAMPHSLQTRPKMEPKDENNIMASLGNVVLPSLKQISASTPQAVHSNISSVQSCMFQQQQPSPHQQANQRLQLPTSHQINDARMRQGMNIKAGLLEQHVSPSQRQIPKPLVSPAQKSNFSPLASSPKILHNSSPQLIDQQILHATVHKTGTPSQYGGSRFVSPSPLTTFSPSPIPGDPERPISVESPVSHAYLLQTSAQPPQFTLPPEPIPERPIHRLINAFQSSSQRSLAESACEMSSIISMADRIAGSFHSGGGSRAGLAEDLSSNFFLQEGNLLTHGETNPTKRLKREISTQPLDIATQTDDVYKQYLESEVDSTASSGSKDNKIEPGCALLKEINEINGRLVETVVDICNVDVYPNEVTSGIIVSCSYSPVTLSATFKAHYQSGLISQIQPLRLLVPANYPYSSPIPLEKLPLDASVQRYEDLSARTRSRFSYSMKELSEPMSLKDIVQMWNDCARATMTEYAERYGGGTFSSKYGTWETVLRAS</sequence>
<organism evidence="5 6">
    <name type="scientific">Arabis nemorensis</name>
    <dbReference type="NCBI Taxonomy" id="586526"/>
    <lineage>
        <taxon>Eukaryota</taxon>
        <taxon>Viridiplantae</taxon>
        <taxon>Streptophyta</taxon>
        <taxon>Embryophyta</taxon>
        <taxon>Tracheophyta</taxon>
        <taxon>Spermatophyta</taxon>
        <taxon>Magnoliopsida</taxon>
        <taxon>eudicotyledons</taxon>
        <taxon>Gunneridae</taxon>
        <taxon>Pentapetalae</taxon>
        <taxon>rosids</taxon>
        <taxon>malvids</taxon>
        <taxon>Brassicales</taxon>
        <taxon>Brassicaceae</taxon>
        <taxon>Arabideae</taxon>
        <taxon>Arabis</taxon>
    </lineage>
</organism>
<evidence type="ECO:0000313" key="6">
    <source>
        <dbReference type="Proteomes" id="UP000489600"/>
    </source>
</evidence>
<feature type="region of interest" description="Disordered" evidence="3">
    <location>
        <begin position="182"/>
        <end position="212"/>
    </location>
</feature>
<dbReference type="PANTHER" id="PTHR33137">
    <property type="entry name" value="MEDIATOR OF RNA POLYMERASE II TRANSCRIPTION SUBUNIT 15A-RELATED"/>
    <property type="match status" value="1"/>
</dbReference>
<evidence type="ECO:0000259" key="4">
    <source>
        <dbReference type="Pfam" id="PF16987"/>
    </source>
</evidence>
<evidence type="ECO:0000256" key="3">
    <source>
        <dbReference type="SAM" id="MobiDB-lite"/>
    </source>
</evidence>